<organism evidence="1 2">
    <name type="scientific">Chroococcidiopsis thermalis (strain PCC 7203)</name>
    <dbReference type="NCBI Taxonomy" id="251229"/>
    <lineage>
        <taxon>Bacteria</taxon>
        <taxon>Bacillati</taxon>
        <taxon>Cyanobacteriota</taxon>
        <taxon>Cyanophyceae</taxon>
        <taxon>Chroococcidiopsidales</taxon>
        <taxon>Chroococcidiopsidaceae</taxon>
        <taxon>Chroococcidiopsis</taxon>
    </lineage>
</organism>
<keyword evidence="2" id="KW-1185">Reference proteome</keyword>
<sequence>MSTRKISLLQLLATNLAVQSRSSHQRQIQNHCQPVMQNRGEIVKLLANSQSTIAAYAIL</sequence>
<protein>
    <submittedName>
        <fullName evidence="1">Uncharacterized protein</fullName>
    </submittedName>
</protein>
<dbReference type="AlphaFoldDB" id="K9U661"/>
<dbReference type="HOGENOM" id="CLU_2951923_0_0_3"/>
<proteinExistence type="predicted"/>
<dbReference type="OrthoDB" id="9878674at2"/>
<accession>K9U661</accession>
<dbReference type="InParanoid" id="K9U661"/>
<dbReference type="KEGG" id="cthe:Chro_4348"/>
<name>K9U661_CHRTP</name>
<evidence type="ECO:0000313" key="1">
    <source>
        <dbReference type="EMBL" id="AFY89744.1"/>
    </source>
</evidence>
<reference evidence="1 2" key="1">
    <citation type="submission" date="2012-06" db="EMBL/GenBank/DDBJ databases">
        <title>Finished chromosome of genome of Chroococcidiopsis thermalis PCC 7203.</title>
        <authorList>
            <consortium name="US DOE Joint Genome Institute"/>
            <person name="Gugger M."/>
            <person name="Coursin T."/>
            <person name="Rippka R."/>
            <person name="Tandeau De Marsac N."/>
            <person name="Huntemann M."/>
            <person name="Wei C.-L."/>
            <person name="Han J."/>
            <person name="Detter J.C."/>
            <person name="Han C."/>
            <person name="Tapia R."/>
            <person name="Davenport K."/>
            <person name="Daligault H."/>
            <person name="Erkkila T."/>
            <person name="Gu W."/>
            <person name="Munk A.C.C."/>
            <person name="Teshima H."/>
            <person name="Xu Y."/>
            <person name="Chain P."/>
            <person name="Chen A."/>
            <person name="Krypides N."/>
            <person name="Mavromatis K."/>
            <person name="Markowitz V."/>
            <person name="Szeto E."/>
            <person name="Ivanova N."/>
            <person name="Mikhailova N."/>
            <person name="Ovchinnikova G."/>
            <person name="Pagani I."/>
            <person name="Pati A."/>
            <person name="Goodwin L."/>
            <person name="Peters L."/>
            <person name="Pitluck S."/>
            <person name="Woyke T."/>
            <person name="Kerfeld C."/>
        </authorList>
    </citation>
    <scope>NUCLEOTIDE SEQUENCE [LARGE SCALE GENOMIC DNA]</scope>
    <source>
        <strain evidence="1 2">PCC 7203</strain>
    </source>
</reference>
<evidence type="ECO:0000313" key="2">
    <source>
        <dbReference type="Proteomes" id="UP000010384"/>
    </source>
</evidence>
<dbReference type="Proteomes" id="UP000010384">
    <property type="component" value="Chromosome"/>
</dbReference>
<dbReference type="EMBL" id="CP003597">
    <property type="protein sequence ID" value="AFY89744.1"/>
    <property type="molecule type" value="Genomic_DNA"/>
</dbReference>
<dbReference type="RefSeq" id="WP_015156284.1">
    <property type="nucleotide sequence ID" value="NC_019695.1"/>
</dbReference>
<gene>
    <name evidence="1" type="ORF">Chro_4348</name>
</gene>